<dbReference type="Pfam" id="PF12833">
    <property type="entry name" value="HTH_18"/>
    <property type="match status" value="1"/>
</dbReference>
<organism evidence="5 6">
    <name type="scientific">Anaerotruncus colihominis</name>
    <dbReference type="NCBI Taxonomy" id="169435"/>
    <lineage>
        <taxon>Bacteria</taxon>
        <taxon>Bacillati</taxon>
        <taxon>Bacillota</taxon>
        <taxon>Clostridia</taxon>
        <taxon>Eubacteriales</taxon>
        <taxon>Oscillospiraceae</taxon>
        <taxon>Anaerotruncus</taxon>
    </lineage>
</organism>
<evidence type="ECO:0000256" key="2">
    <source>
        <dbReference type="ARBA" id="ARBA00023125"/>
    </source>
</evidence>
<keyword evidence="3" id="KW-0804">Transcription</keyword>
<evidence type="ECO:0000259" key="4">
    <source>
        <dbReference type="PROSITE" id="PS01124"/>
    </source>
</evidence>
<dbReference type="SMART" id="SM00342">
    <property type="entry name" value="HTH_ARAC"/>
    <property type="match status" value="1"/>
</dbReference>
<dbReference type="GO" id="GO:0043565">
    <property type="term" value="F:sequence-specific DNA binding"/>
    <property type="evidence" value="ECO:0007669"/>
    <property type="project" value="InterPro"/>
</dbReference>
<dbReference type="AlphaFoldDB" id="A0A845QNX0"/>
<dbReference type="InterPro" id="IPR009057">
    <property type="entry name" value="Homeodomain-like_sf"/>
</dbReference>
<feature type="domain" description="HTH araC/xylS-type" evidence="4">
    <location>
        <begin position="170"/>
        <end position="268"/>
    </location>
</feature>
<dbReference type="PANTHER" id="PTHR43280">
    <property type="entry name" value="ARAC-FAMILY TRANSCRIPTIONAL REGULATOR"/>
    <property type="match status" value="1"/>
</dbReference>
<protein>
    <submittedName>
        <fullName evidence="5">AraC family transcriptional regulator</fullName>
    </submittedName>
</protein>
<evidence type="ECO:0000313" key="5">
    <source>
        <dbReference type="EMBL" id="NBH61728.1"/>
    </source>
</evidence>
<keyword evidence="6" id="KW-1185">Reference proteome</keyword>
<gene>
    <name evidence="5" type="ORF">D0435_08690</name>
</gene>
<dbReference type="InterPro" id="IPR018060">
    <property type="entry name" value="HTH_AraC"/>
</dbReference>
<dbReference type="SUPFAM" id="SSF46689">
    <property type="entry name" value="Homeodomain-like"/>
    <property type="match status" value="1"/>
</dbReference>
<accession>A0A845QNX0</accession>
<reference evidence="5 6" key="1">
    <citation type="submission" date="2018-08" db="EMBL/GenBank/DDBJ databases">
        <title>Murine metabolic-syndrome-specific gut microbial biobank.</title>
        <authorList>
            <person name="Liu C."/>
        </authorList>
    </citation>
    <scope>NUCLEOTIDE SEQUENCE [LARGE SCALE GENOMIC DNA]</scope>
    <source>
        <strain evidence="5 6">28</strain>
    </source>
</reference>
<dbReference type="Proteomes" id="UP000446866">
    <property type="component" value="Unassembled WGS sequence"/>
</dbReference>
<comment type="caution">
    <text evidence="5">The sequence shown here is derived from an EMBL/GenBank/DDBJ whole genome shotgun (WGS) entry which is preliminary data.</text>
</comment>
<keyword evidence="2" id="KW-0238">DNA-binding</keyword>
<dbReference type="GO" id="GO:0003700">
    <property type="term" value="F:DNA-binding transcription factor activity"/>
    <property type="evidence" value="ECO:0007669"/>
    <property type="project" value="InterPro"/>
</dbReference>
<evidence type="ECO:0000313" key="6">
    <source>
        <dbReference type="Proteomes" id="UP000446866"/>
    </source>
</evidence>
<sequence>MLNYPGICKLGIASISQIPFHICKKLTLIYIVSGRLQFSTVAGKQTLYEGQLEILNVKEPVMMEAENDSCRVLYFCFDDKLLQCTNMNFEWVTYNCNICNFFGAAARKEHIDSLAALLLYFALDAHKGISSADAHEKALNLLHYIMEHFDDVGHIFSENQQENISKERFQRISSYMIANVTNKISLKDIAQSEYLSIPYLSREFTAKLEKNFHTIVNYYRTINAVIQLLDTDYTLTYIAETSGFSSIRYYNQVFSSFLGCPPSKFRSVYKGKPQEVTEENWDIEELQKIVSSLGKQTGQTNIKISLAQDGQQIKRFTYHGYHEDAKTYTFTLEGASGLEKGVILYIDDSLNQHVESMAAAALLKQSPYLQKLIGTRREVWHLTAAESEVKAVVCGKWTIELYVIL</sequence>
<evidence type="ECO:0000256" key="1">
    <source>
        <dbReference type="ARBA" id="ARBA00023015"/>
    </source>
</evidence>
<name>A0A845QNX0_9FIRM</name>
<dbReference type="PANTHER" id="PTHR43280:SF2">
    <property type="entry name" value="HTH-TYPE TRANSCRIPTIONAL REGULATOR EXSA"/>
    <property type="match status" value="1"/>
</dbReference>
<dbReference type="EMBL" id="QXWK01000014">
    <property type="protein sequence ID" value="NBH61728.1"/>
    <property type="molecule type" value="Genomic_DNA"/>
</dbReference>
<dbReference type="Gene3D" id="1.10.10.60">
    <property type="entry name" value="Homeodomain-like"/>
    <property type="match status" value="1"/>
</dbReference>
<dbReference type="PROSITE" id="PS01124">
    <property type="entry name" value="HTH_ARAC_FAMILY_2"/>
    <property type="match status" value="1"/>
</dbReference>
<evidence type="ECO:0000256" key="3">
    <source>
        <dbReference type="ARBA" id="ARBA00023163"/>
    </source>
</evidence>
<keyword evidence="1" id="KW-0805">Transcription regulation</keyword>
<proteinExistence type="predicted"/>
<dbReference type="RefSeq" id="WP_160202012.1">
    <property type="nucleotide sequence ID" value="NZ_QXWK01000014.1"/>
</dbReference>